<dbReference type="Proteomes" id="UP000327167">
    <property type="component" value="Unassembled WGS sequence"/>
</dbReference>
<gene>
    <name evidence="1" type="ORF">PS655_05485</name>
</gene>
<dbReference type="InterPro" id="IPR023393">
    <property type="entry name" value="START-like_dom_sf"/>
</dbReference>
<dbReference type="EMBL" id="CABVHJ010000026">
    <property type="protein sequence ID" value="VVN41775.1"/>
    <property type="molecule type" value="Genomic_DNA"/>
</dbReference>
<name>A0A5E6XM87_PSEFL</name>
<evidence type="ECO:0008006" key="3">
    <source>
        <dbReference type="Google" id="ProtNLM"/>
    </source>
</evidence>
<evidence type="ECO:0000313" key="1">
    <source>
        <dbReference type="EMBL" id="VVN41775.1"/>
    </source>
</evidence>
<accession>A0A5E6XM87</accession>
<dbReference type="InterPro" id="IPR019587">
    <property type="entry name" value="Polyketide_cyclase/dehydratase"/>
</dbReference>
<dbReference type="PANTHER" id="PTHR39332:SF7">
    <property type="entry name" value="SRPBCC FAMILY PROTEIN"/>
    <property type="match status" value="1"/>
</dbReference>
<proteinExistence type="predicted"/>
<organism evidence="1 2">
    <name type="scientific">Pseudomonas fluorescens</name>
    <dbReference type="NCBI Taxonomy" id="294"/>
    <lineage>
        <taxon>Bacteria</taxon>
        <taxon>Pseudomonadati</taxon>
        <taxon>Pseudomonadota</taxon>
        <taxon>Gammaproteobacteria</taxon>
        <taxon>Pseudomonadales</taxon>
        <taxon>Pseudomonadaceae</taxon>
        <taxon>Pseudomonas</taxon>
    </lineage>
</organism>
<dbReference type="RefSeq" id="WP_150652608.1">
    <property type="nucleotide sequence ID" value="NZ_CABVHJ010000026.1"/>
</dbReference>
<evidence type="ECO:0000313" key="2">
    <source>
        <dbReference type="Proteomes" id="UP000327167"/>
    </source>
</evidence>
<protein>
    <recommendedName>
        <fullName evidence="3">Polyketide cyclase</fullName>
    </recommendedName>
</protein>
<dbReference type="Gene3D" id="3.30.530.20">
    <property type="match status" value="1"/>
</dbReference>
<dbReference type="Pfam" id="PF10604">
    <property type="entry name" value="Polyketide_cyc2"/>
    <property type="match status" value="1"/>
</dbReference>
<dbReference type="PANTHER" id="PTHR39332">
    <property type="entry name" value="BLL4707 PROTEIN"/>
    <property type="match status" value="1"/>
</dbReference>
<dbReference type="AlphaFoldDB" id="A0A5E6XM87"/>
<reference evidence="1 2" key="1">
    <citation type="submission" date="2019-09" db="EMBL/GenBank/DDBJ databases">
        <authorList>
            <person name="Chandra G."/>
            <person name="Truman W A."/>
        </authorList>
    </citation>
    <scope>NUCLEOTIDE SEQUENCE [LARGE SCALE GENOMIC DNA]</scope>
    <source>
        <strain evidence="1">PS655</strain>
    </source>
</reference>
<dbReference type="CDD" id="cd07821">
    <property type="entry name" value="PYR_PYL_RCAR_like"/>
    <property type="match status" value="1"/>
</dbReference>
<dbReference type="SUPFAM" id="SSF55961">
    <property type="entry name" value="Bet v1-like"/>
    <property type="match status" value="1"/>
</dbReference>
<sequence>MSMVEFSAVMDGDAQKIWNVVRQFGEIQAWHPSIASSHIEGGGAERPGCIRTLSLTDGAVVRERLLSVDESTLTLSYRFEEAPLPLDNYVASVKLVALTGQDKTLLSWSASFDLQEPNDAEHYQALIRSLIVDGHNGLQALLAE</sequence>